<evidence type="ECO:0000313" key="2">
    <source>
        <dbReference type="EMBL" id="VFU26764.1"/>
    </source>
</evidence>
<name>A0A6N2KKB9_SALVM</name>
<proteinExistence type="predicted"/>
<sequence length="115" mass="12979">MKFLKLSATKLGGLLKKTALLIERDANLLNAWIFWVGLHQLVHVHHTIRVHVHLIIQVPPHLLFLVPFHPVMLPMVMAMVILMPIHSSHGLETSLLAHHQPHPSILTISSFTLVP</sequence>
<dbReference type="EMBL" id="CAADRP010000335">
    <property type="protein sequence ID" value="VFU26764.1"/>
    <property type="molecule type" value="Genomic_DNA"/>
</dbReference>
<keyword evidence="1" id="KW-0472">Membrane</keyword>
<keyword evidence="1" id="KW-0812">Transmembrane</keyword>
<gene>
    <name evidence="2" type="ORF">SVIM_LOCUS75127</name>
</gene>
<dbReference type="AlphaFoldDB" id="A0A6N2KKB9"/>
<protein>
    <submittedName>
        <fullName evidence="2">Uncharacterized protein</fullName>
    </submittedName>
</protein>
<accession>A0A6N2KKB9</accession>
<feature type="transmembrane region" description="Helical" evidence="1">
    <location>
        <begin position="62"/>
        <end position="85"/>
    </location>
</feature>
<evidence type="ECO:0000256" key="1">
    <source>
        <dbReference type="SAM" id="Phobius"/>
    </source>
</evidence>
<reference evidence="2" key="1">
    <citation type="submission" date="2019-03" db="EMBL/GenBank/DDBJ databases">
        <authorList>
            <person name="Mank J."/>
            <person name="Almeida P."/>
        </authorList>
    </citation>
    <scope>NUCLEOTIDE SEQUENCE</scope>
    <source>
        <strain evidence="2">78183</strain>
    </source>
</reference>
<keyword evidence="1" id="KW-1133">Transmembrane helix</keyword>
<organism evidence="2">
    <name type="scientific">Salix viminalis</name>
    <name type="common">Common osier</name>
    <name type="synonym">Basket willow</name>
    <dbReference type="NCBI Taxonomy" id="40686"/>
    <lineage>
        <taxon>Eukaryota</taxon>
        <taxon>Viridiplantae</taxon>
        <taxon>Streptophyta</taxon>
        <taxon>Embryophyta</taxon>
        <taxon>Tracheophyta</taxon>
        <taxon>Spermatophyta</taxon>
        <taxon>Magnoliopsida</taxon>
        <taxon>eudicotyledons</taxon>
        <taxon>Gunneridae</taxon>
        <taxon>Pentapetalae</taxon>
        <taxon>rosids</taxon>
        <taxon>fabids</taxon>
        <taxon>Malpighiales</taxon>
        <taxon>Salicaceae</taxon>
        <taxon>Saliceae</taxon>
        <taxon>Salix</taxon>
    </lineage>
</organism>